<reference evidence="3" key="1">
    <citation type="journal article" date="2017" name="Nat. Microbiol.">
        <title>Global analysis of biosynthetic gene clusters reveals vast potential of secondary metabolite production in Penicillium species.</title>
        <authorList>
            <person name="Nielsen J.C."/>
            <person name="Grijseels S."/>
            <person name="Prigent S."/>
            <person name="Ji B."/>
            <person name="Dainat J."/>
            <person name="Nielsen K.F."/>
            <person name="Frisvad J.C."/>
            <person name="Workman M."/>
            <person name="Nielsen J."/>
        </authorList>
    </citation>
    <scope>NUCLEOTIDE SEQUENCE [LARGE SCALE GENOMIC DNA]</scope>
    <source>
        <strain evidence="3">IBT 31811</strain>
    </source>
</reference>
<sequence length="82" mass="9519">MGDPHYPRSHLTSFDAWQLDRYRDELMFQSGSWRTSPTFVGEQATPRTVKDVRRQASSINKLQEENPSRADEAFEQIVKGAY</sequence>
<keyword evidence="3" id="KW-1185">Reference proteome</keyword>
<organism evidence="2 3">
    <name type="scientific">Penicillium antarcticum</name>
    <dbReference type="NCBI Taxonomy" id="416450"/>
    <lineage>
        <taxon>Eukaryota</taxon>
        <taxon>Fungi</taxon>
        <taxon>Dikarya</taxon>
        <taxon>Ascomycota</taxon>
        <taxon>Pezizomycotina</taxon>
        <taxon>Eurotiomycetes</taxon>
        <taxon>Eurotiomycetidae</taxon>
        <taxon>Eurotiales</taxon>
        <taxon>Aspergillaceae</taxon>
        <taxon>Penicillium</taxon>
    </lineage>
</organism>
<proteinExistence type="predicted"/>
<dbReference type="Proteomes" id="UP000191672">
    <property type="component" value="Unassembled WGS sequence"/>
</dbReference>
<gene>
    <name evidence="2" type="ORF">PENANT_c067G03210</name>
</gene>
<evidence type="ECO:0000256" key="1">
    <source>
        <dbReference type="SAM" id="MobiDB-lite"/>
    </source>
</evidence>
<protein>
    <submittedName>
        <fullName evidence="2">Uncharacterized protein</fullName>
    </submittedName>
</protein>
<accession>A0A1V6PPZ2</accession>
<comment type="caution">
    <text evidence="2">The sequence shown here is derived from an EMBL/GenBank/DDBJ whole genome shotgun (WGS) entry which is preliminary data.</text>
</comment>
<feature type="compositionally biased region" description="Basic and acidic residues" evidence="1">
    <location>
        <begin position="62"/>
        <end position="71"/>
    </location>
</feature>
<evidence type="ECO:0000313" key="3">
    <source>
        <dbReference type="Proteomes" id="UP000191672"/>
    </source>
</evidence>
<evidence type="ECO:0000313" key="2">
    <source>
        <dbReference type="EMBL" id="OQD79001.1"/>
    </source>
</evidence>
<name>A0A1V6PPZ2_9EURO</name>
<dbReference type="EMBL" id="MDYN01000067">
    <property type="protein sequence ID" value="OQD79001.1"/>
    <property type="molecule type" value="Genomic_DNA"/>
</dbReference>
<feature type="region of interest" description="Disordered" evidence="1">
    <location>
        <begin position="45"/>
        <end position="71"/>
    </location>
</feature>
<dbReference type="AlphaFoldDB" id="A0A1V6PPZ2"/>